<evidence type="ECO:0000313" key="2">
    <source>
        <dbReference type="EMBL" id="MDS9468185.1"/>
    </source>
</evidence>
<proteinExistence type="predicted"/>
<dbReference type="RefSeq" id="WP_311160358.1">
    <property type="nucleotide sequence ID" value="NZ_JAVQLW010000001.1"/>
</dbReference>
<comment type="caution">
    <text evidence="2">The sequence shown here is derived from an EMBL/GenBank/DDBJ whole genome shotgun (WGS) entry which is preliminary data.</text>
</comment>
<sequence>MGAPRATDAAMRRALAAWQGAGLAVGRMEVTPEGRIIITAPEMDKPAEPAQAKGPKQWSKIS</sequence>
<evidence type="ECO:0000313" key="3">
    <source>
        <dbReference type="Proteomes" id="UP001269144"/>
    </source>
</evidence>
<dbReference type="EMBL" id="JAVQLW010000001">
    <property type="protein sequence ID" value="MDS9468185.1"/>
    <property type="molecule type" value="Genomic_DNA"/>
</dbReference>
<dbReference type="Proteomes" id="UP001269144">
    <property type="component" value="Unassembled WGS sequence"/>
</dbReference>
<organism evidence="2 3">
    <name type="scientific">Paracoccus aurantius</name>
    <dbReference type="NCBI Taxonomy" id="3073814"/>
    <lineage>
        <taxon>Bacteria</taxon>
        <taxon>Pseudomonadati</taxon>
        <taxon>Pseudomonadota</taxon>
        <taxon>Alphaproteobacteria</taxon>
        <taxon>Rhodobacterales</taxon>
        <taxon>Paracoccaceae</taxon>
        <taxon>Paracoccus</taxon>
    </lineage>
</organism>
<gene>
    <name evidence="2" type="ORF">RGQ15_11470</name>
</gene>
<evidence type="ECO:0000256" key="1">
    <source>
        <dbReference type="SAM" id="MobiDB-lite"/>
    </source>
</evidence>
<accession>A0ABU2HUH9</accession>
<reference evidence="3" key="1">
    <citation type="submission" date="2023-07" db="EMBL/GenBank/DDBJ databases">
        <title>Paracoccus sp. MBLB3053 whole genome sequence.</title>
        <authorList>
            <person name="Hwang C.Y."/>
            <person name="Cho E.-S."/>
            <person name="Seo M.-J."/>
        </authorList>
    </citation>
    <scope>NUCLEOTIDE SEQUENCE [LARGE SCALE GENOMIC DNA]</scope>
    <source>
        <strain evidence="3">MBLB3053</strain>
    </source>
</reference>
<feature type="region of interest" description="Disordered" evidence="1">
    <location>
        <begin position="40"/>
        <end position="62"/>
    </location>
</feature>
<protein>
    <submittedName>
        <fullName evidence="2">Uncharacterized protein</fullName>
    </submittedName>
</protein>
<keyword evidence="3" id="KW-1185">Reference proteome</keyword>
<name>A0ABU2HUH9_9RHOB</name>